<dbReference type="Pfam" id="PF01494">
    <property type="entry name" value="FAD_binding_3"/>
    <property type="match status" value="1"/>
</dbReference>
<dbReference type="STRING" id="504800.SAMN04488085_110100"/>
<dbReference type="RefSeq" id="WP_091326594.1">
    <property type="nucleotide sequence ID" value="NZ_FOSW01000010.1"/>
</dbReference>
<evidence type="ECO:0000259" key="4">
    <source>
        <dbReference type="Pfam" id="PF01494"/>
    </source>
</evidence>
<dbReference type="Gene3D" id="3.50.50.60">
    <property type="entry name" value="FAD/NAD(P)-binding domain"/>
    <property type="match status" value="1"/>
</dbReference>
<dbReference type="PRINTS" id="PR00420">
    <property type="entry name" value="RNGMNOXGNASE"/>
</dbReference>
<dbReference type="PANTHER" id="PTHR13789:SF309">
    <property type="entry name" value="PUTATIVE (AFU_ORTHOLOGUE AFUA_6G14510)-RELATED"/>
    <property type="match status" value="1"/>
</dbReference>
<dbReference type="InterPro" id="IPR002938">
    <property type="entry name" value="FAD-bd"/>
</dbReference>
<dbReference type="EMBL" id="FOSW01000010">
    <property type="protein sequence ID" value="SFL38941.1"/>
    <property type="molecule type" value="Genomic_DNA"/>
</dbReference>
<dbReference type="AlphaFoldDB" id="A0A1I4HBY6"/>
<evidence type="ECO:0000313" key="6">
    <source>
        <dbReference type="Proteomes" id="UP000199152"/>
    </source>
</evidence>
<evidence type="ECO:0000256" key="3">
    <source>
        <dbReference type="SAM" id="MobiDB-lite"/>
    </source>
</evidence>
<keyword evidence="2" id="KW-0503">Monooxygenase</keyword>
<dbReference type="FunCoup" id="A0A1I4HBY6">
    <property type="interactions" value="24"/>
</dbReference>
<keyword evidence="1" id="KW-0560">Oxidoreductase</keyword>
<dbReference type="InterPro" id="IPR036188">
    <property type="entry name" value="FAD/NAD-bd_sf"/>
</dbReference>
<dbReference type="PANTHER" id="PTHR13789">
    <property type="entry name" value="MONOOXYGENASE"/>
    <property type="match status" value="1"/>
</dbReference>
<keyword evidence="6" id="KW-1185">Reference proteome</keyword>
<reference evidence="5 6" key="1">
    <citation type="submission" date="2016-10" db="EMBL/GenBank/DDBJ databases">
        <authorList>
            <person name="de Groot N.N."/>
        </authorList>
    </citation>
    <scope>NUCLEOTIDE SEQUENCE [LARGE SCALE GENOMIC DNA]</scope>
    <source>
        <strain evidence="5 6">DSM 45317</strain>
    </source>
</reference>
<name>A0A1I4HBY6_9ACTN</name>
<dbReference type="Gene3D" id="3.30.9.10">
    <property type="entry name" value="D-Amino Acid Oxidase, subunit A, domain 2"/>
    <property type="match status" value="1"/>
</dbReference>
<proteinExistence type="predicted"/>
<evidence type="ECO:0000256" key="1">
    <source>
        <dbReference type="ARBA" id="ARBA00023002"/>
    </source>
</evidence>
<dbReference type="InterPro" id="IPR050493">
    <property type="entry name" value="FAD-dep_Monooxygenase_BioMet"/>
</dbReference>
<dbReference type="OrthoDB" id="4568714at2"/>
<evidence type="ECO:0000313" key="5">
    <source>
        <dbReference type="EMBL" id="SFL38941.1"/>
    </source>
</evidence>
<evidence type="ECO:0000256" key="2">
    <source>
        <dbReference type="ARBA" id="ARBA00023033"/>
    </source>
</evidence>
<dbReference type="GO" id="GO:0004497">
    <property type="term" value="F:monooxygenase activity"/>
    <property type="evidence" value="ECO:0007669"/>
    <property type="project" value="UniProtKB-KW"/>
</dbReference>
<dbReference type="InParanoid" id="A0A1I4HBY6"/>
<accession>A0A1I4HBY6</accession>
<dbReference type="GO" id="GO:0071949">
    <property type="term" value="F:FAD binding"/>
    <property type="evidence" value="ECO:0007669"/>
    <property type="project" value="InterPro"/>
</dbReference>
<protein>
    <submittedName>
        <fullName evidence="5">2-polyprenyl-6-methoxyphenol hydroxylase</fullName>
    </submittedName>
</protein>
<gene>
    <name evidence="5" type="ORF">SAMN04488085_110100</name>
</gene>
<organism evidence="5 6">
    <name type="scientific">Geodermatophilus ruber</name>
    <dbReference type="NCBI Taxonomy" id="504800"/>
    <lineage>
        <taxon>Bacteria</taxon>
        <taxon>Bacillati</taxon>
        <taxon>Actinomycetota</taxon>
        <taxon>Actinomycetes</taxon>
        <taxon>Geodermatophilales</taxon>
        <taxon>Geodermatophilaceae</taxon>
        <taxon>Geodermatophilus</taxon>
    </lineage>
</organism>
<feature type="domain" description="FAD-binding" evidence="4">
    <location>
        <begin position="7"/>
        <end position="299"/>
    </location>
</feature>
<sequence>MPRTAEIAGAGLSGLVLATRLAQLGWKVRLHERNPELRMFGAGIWIWESGLRTLETIGAFDQATAKARSIAEWRIADRNGGVLMSRRTTPDDRLLLPPRADLYEALITQAEHFGVQIETSSLAVGASPEGRLQMENGKEYSADLVVAADGAYSRLRESIFSTAWMDFGTEAGIRMMIERDEGDPEDTIIEYWHGRRRLLYNPCTDGQDYIFLSAPVSDERASRMPVDRDLWRTQFPAAAHLVDRFAEASRWDRLVNVRCRYWSKGHVAVIGDAAHAMPPNLGQAANTAFINAMALAMTLEREKDVPTALGRWERENRALTDHVQWWSYLYGFVVAKVPERMDGVRARLLRSVSGSRPFQNGLNKGARHVPAGARTTSLTPA</sequence>
<dbReference type="SUPFAM" id="SSF51905">
    <property type="entry name" value="FAD/NAD(P)-binding domain"/>
    <property type="match status" value="1"/>
</dbReference>
<feature type="region of interest" description="Disordered" evidence="3">
    <location>
        <begin position="359"/>
        <end position="381"/>
    </location>
</feature>
<dbReference type="Proteomes" id="UP000199152">
    <property type="component" value="Unassembled WGS sequence"/>
</dbReference>